<dbReference type="EMBL" id="DF968100">
    <property type="protein sequence ID" value="GAP05024.1"/>
    <property type="molecule type" value="Genomic_DNA"/>
</dbReference>
<name>A0A3F3H3I6_9LACO</name>
<gene>
    <name evidence="2" type="ORF">FTRO_0230020</name>
</gene>
<sequence length="65" mass="7168">MTYLLSIFVLSQCDTLSIIIIGFATILNNGAGLAQKIISLAGITLCAIRTFVFINKHRNNKQNKK</sequence>
<dbReference type="AlphaFoldDB" id="A0A3F3H3I6"/>
<feature type="transmembrane region" description="Helical" evidence="1">
    <location>
        <begin position="7"/>
        <end position="27"/>
    </location>
</feature>
<protein>
    <submittedName>
        <fullName evidence="2">Uncharacterized protein</fullName>
    </submittedName>
</protein>
<accession>A0A3F3H3I6</accession>
<keyword evidence="1" id="KW-1133">Transmembrane helix</keyword>
<keyword evidence="1" id="KW-0812">Transmembrane</keyword>
<evidence type="ECO:0000313" key="2">
    <source>
        <dbReference type="EMBL" id="GAP05024.1"/>
    </source>
</evidence>
<dbReference type="Proteomes" id="UP000064514">
    <property type="component" value="Unassembled WGS sequence"/>
</dbReference>
<organism evidence="2">
    <name type="scientific">Fructobacillus tropaeoli</name>
    <dbReference type="NCBI Taxonomy" id="709323"/>
    <lineage>
        <taxon>Bacteria</taxon>
        <taxon>Bacillati</taxon>
        <taxon>Bacillota</taxon>
        <taxon>Bacilli</taxon>
        <taxon>Lactobacillales</taxon>
        <taxon>Lactobacillaceae</taxon>
        <taxon>Fructobacillus</taxon>
    </lineage>
</organism>
<evidence type="ECO:0000256" key="1">
    <source>
        <dbReference type="SAM" id="Phobius"/>
    </source>
</evidence>
<reference evidence="2" key="1">
    <citation type="journal article" date="2015" name="BMC Genomics">
        <title>Comparative genomics of Fructobacillus spp. and Leuconostoc spp. reveals niche-specific evolution of Fructobacillus spp.</title>
        <authorList>
            <person name="Endo A."/>
            <person name="Tanizawa Y."/>
            <person name="Tanaka N."/>
            <person name="Maeno S."/>
            <person name="Kumar H."/>
            <person name="Shiwa Y."/>
            <person name="Okada S."/>
            <person name="Yoshikawa H."/>
            <person name="Dicks L."/>
            <person name="Nakagawa J."/>
            <person name="Arita M."/>
        </authorList>
    </citation>
    <scope>NUCLEOTIDE SEQUENCE [LARGE SCALE GENOMIC DNA]</scope>
    <source>
        <strain evidence="2">F214-1</strain>
    </source>
</reference>
<keyword evidence="1" id="KW-0472">Membrane</keyword>
<feature type="transmembrane region" description="Helical" evidence="1">
    <location>
        <begin position="33"/>
        <end position="54"/>
    </location>
</feature>
<proteinExistence type="predicted"/>